<dbReference type="Pfam" id="PF07715">
    <property type="entry name" value="Plug"/>
    <property type="match status" value="1"/>
</dbReference>
<evidence type="ECO:0000256" key="8">
    <source>
        <dbReference type="ARBA" id="ARBA00023004"/>
    </source>
</evidence>
<dbReference type="AlphaFoldDB" id="A0A9X3E641"/>
<comment type="caution">
    <text evidence="19">The sequence shown here is derived from an EMBL/GenBank/DDBJ whole genome shotgun (WGS) entry which is preliminary data.</text>
</comment>
<evidence type="ECO:0000256" key="4">
    <source>
        <dbReference type="ARBA" id="ARBA00022452"/>
    </source>
</evidence>
<reference evidence="19" key="1">
    <citation type="submission" date="2022-11" db="EMBL/GenBank/DDBJ databases">
        <title>Biodiversity and phylogenetic relationships of bacteria.</title>
        <authorList>
            <person name="Machado R.A.R."/>
            <person name="Bhat A."/>
            <person name="Loulou A."/>
            <person name="Kallel S."/>
        </authorList>
    </citation>
    <scope>NUCLEOTIDE SEQUENCE</scope>
    <source>
        <strain evidence="19">K-TC2</strain>
    </source>
</reference>
<evidence type="ECO:0000256" key="9">
    <source>
        <dbReference type="ARBA" id="ARBA00023077"/>
    </source>
</evidence>
<evidence type="ECO:0000256" key="11">
    <source>
        <dbReference type="ARBA" id="ARBA00023170"/>
    </source>
</evidence>
<dbReference type="Pfam" id="PF00593">
    <property type="entry name" value="TonB_dep_Rec_b-barrel"/>
    <property type="match status" value="1"/>
</dbReference>
<comment type="similarity">
    <text evidence="2 13 15">Belongs to the TonB-dependent receptor family.</text>
</comment>
<dbReference type="GO" id="GO:0015344">
    <property type="term" value="F:siderophore uptake transmembrane transporter activity"/>
    <property type="evidence" value="ECO:0007669"/>
    <property type="project" value="TreeGrafter"/>
</dbReference>
<keyword evidence="7 17" id="KW-0732">Signal</keyword>
<dbReference type="Gene3D" id="3.55.50.30">
    <property type="match status" value="1"/>
</dbReference>
<dbReference type="GO" id="GO:0009279">
    <property type="term" value="C:cell outer membrane"/>
    <property type="evidence" value="ECO:0007669"/>
    <property type="project" value="UniProtKB-SubCell"/>
</dbReference>
<evidence type="ECO:0000256" key="13">
    <source>
        <dbReference type="PROSITE-ProRule" id="PRU01360"/>
    </source>
</evidence>
<dbReference type="Proteomes" id="UP001144805">
    <property type="component" value="Unassembled WGS sequence"/>
</dbReference>
<keyword evidence="8" id="KW-0408">Iron</keyword>
<dbReference type="InterPro" id="IPR010949">
    <property type="entry name" value="TonB_Hb/transfer/lactofer_rcpt"/>
</dbReference>
<evidence type="ECO:0000256" key="6">
    <source>
        <dbReference type="ARBA" id="ARBA00022692"/>
    </source>
</evidence>
<keyword evidence="3 13" id="KW-0813">Transport</keyword>
<organism evidence="19 20">
    <name type="scientific">Kaistia nematophila</name>
    <dbReference type="NCBI Taxonomy" id="2994654"/>
    <lineage>
        <taxon>Bacteria</taxon>
        <taxon>Pseudomonadati</taxon>
        <taxon>Pseudomonadota</taxon>
        <taxon>Alphaproteobacteria</taxon>
        <taxon>Hyphomicrobiales</taxon>
        <taxon>Kaistiaceae</taxon>
        <taxon>Kaistia</taxon>
    </lineage>
</organism>
<evidence type="ECO:0000256" key="2">
    <source>
        <dbReference type="ARBA" id="ARBA00009810"/>
    </source>
</evidence>
<dbReference type="InterPro" id="IPR011662">
    <property type="entry name" value="Secretin/TonB_short_N"/>
</dbReference>
<dbReference type="InterPro" id="IPR000531">
    <property type="entry name" value="Beta-barrel_TonB"/>
</dbReference>
<dbReference type="GO" id="GO:0044718">
    <property type="term" value="P:siderophore transmembrane transport"/>
    <property type="evidence" value="ECO:0007669"/>
    <property type="project" value="TreeGrafter"/>
</dbReference>
<dbReference type="InterPro" id="IPR010917">
    <property type="entry name" value="TonB_rcpt_CS"/>
</dbReference>
<dbReference type="InterPro" id="IPR039426">
    <property type="entry name" value="TonB-dep_rcpt-like"/>
</dbReference>
<evidence type="ECO:0000256" key="7">
    <source>
        <dbReference type="ARBA" id="ARBA00022729"/>
    </source>
</evidence>
<name>A0A9X3E641_9HYPH</name>
<sequence length="870" mass="92496">MTNGMLTTGTGASAQAGLRTKRRLASLLVTSALLAVTTSLAAQPALAQPAPANAANQAVAFSIPAQPLSAAVNAFIGVTGWQISYSSALARGKNSAAVVGTMTPAQALQRLVAGTGLQVRIGAPGSAALVDASAAAAVPADGTTVLDVIDVTAGGTMAASDLPFASPGSIAHISEAQIQRTPPTSVGDIFRNTPGVNAVGNRVGASMDLNIRGLQGQSRVNVMVDGTRQTNGSYRGYRGSRNEVYVDPDLLAGVDINKGPYSGAGGTGAMGGVVNMRTIDARDIVKEGQTYGARLRGSLGTNTQSPPTGGTETIRNGPPGFNGDAWSGNIAAGLVEDNYEFVAALARRQQGNYFAGKNGAATFDTSRNGSKFPTDKKFSPFGPGDEVLNTSQDTTTFLTKGKVKWGDGHSLELGYTYYNNQYGENDETLLGFATSPTFPLPATQKGLSETTTNTFRSTYQYDPADNDYLNVTANLWATDIDTFSQTLRSNTYGLGADGRTHVRTYGGDVSNRTTLETGLGLLTLNNGLEFVEERARESETRVYSPSAPDVPIYINSNPNGDRLLWSAFNQTRLDVTDWLRLEGGLRYDSYEAKGTSEGLSALPTGSGSRINPSATVTVMPLDGLQLFASYTEGWRPPSLREWSVIGIGAIVQNPDLQPEISKNVEFGFNVKRDSVFTAGDALRFKAVYFDNNYDDYIVRVRAPYSTYTWSNIDQAEFRGYELSARYDTGKFFVEAGFTKYDDIEFCGSNGVCGNAAAAGDYGIMNVPPKYSGTVTVGARLFDERLEIGTRVYSFGERLGGYGLVTGAVNPPTVWNKSTIVDVFGSYKVSKDVTLDFSAENIGDRYYMDAMSTGPIPSPGRTVRAGLTAKF</sequence>
<comment type="subcellular location">
    <subcellularLocation>
        <location evidence="1 13">Cell outer membrane</location>
        <topology evidence="1 13">Multi-pass membrane protein</topology>
    </subcellularLocation>
</comment>
<keyword evidence="5" id="KW-0406">Ion transport</keyword>
<protein>
    <submittedName>
        <fullName evidence="19">TonB-dependent hemoglobin/transferrin/lactoferrin family receptor</fullName>
    </submittedName>
</protein>
<evidence type="ECO:0000256" key="17">
    <source>
        <dbReference type="SAM" id="SignalP"/>
    </source>
</evidence>
<dbReference type="PROSITE" id="PS01156">
    <property type="entry name" value="TONB_DEPENDENT_REC_2"/>
    <property type="match status" value="1"/>
</dbReference>
<evidence type="ECO:0000256" key="15">
    <source>
        <dbReference type="RuleBase" id="RU003357"/>
    </source>
</evidence>
<dbReference type="NCBIfam" id="TIGR01786">
    <property type="entry name" value="TonB-hemlactrns"/>
    <property type="match status" value="1"/>
</dbReference>
<dbReference type="SUPFAM" id="SSF56935">
    <property type="entry name" value="Porins"/>
    <property type="match status" value="1"/>
</dbReference>
<dbReference type="RefSeq" id="WP_266339205.1">
    <property type="nucleotide sequence ID" value="NZ_JAPKNK010000005.1"/>
</dbReference>
<dbReference type="GO" id="GO:0015232">
    <property type="term" value="F:heme transmembrane transporter activity"/>
    <property type="evidence" value="ECO:0007669"/>
    <property type="project" value="InterPro"/>
</dbReference>
<evidence type="ECO:0000256" key="5">
    <source>
        <dbReference type="ARBA" id="ARBA00022496"/>
    </source>
</evidence>
<dbReference type="InterPro" id="IPR036942">
    <property type="entry name" value="Beta-barrel_TonB_sf"/>
</dbReference>
<dbReference type="CDD" id="cd01347">
    <property type="entry name" value="ligand_gated_channel"/>
    <property type="match status" value="1"/>
</dbReference>
<evidence type="ECO:0000256" key="12">
    <source>
        <dbReference type="ARBA" id="ARBA00023237"/>
    </source>
</evidence>
<keyword evidence="20" id="KW-1185">Reference proteome</keyword>
<dbReference type="PANTHER" id="PTHR30069:SF41">
    <property type="entry name" value="HEME_HEMOPEXIN UTILIZATION PROTEIN C"/>
    <property type="match status" value="1"/>
</dbReference>
<keyword evidence="5" id="KW-0410">Iron transport</keyword>
<dbReference type="InterPro" id="IPR012910">
    <property type="entry name" value="Plug_dom"/>
</dbReference>
<dbReference type="Pfam" id="PF07660">
    <property type="entry name" value="STN"/>
    <property type="match status" value="1"/>
</dbReference>
<dbReference type="Gene3D" id="2.170.130.10">
    <property type="entry name" value="TonB-dependent receptor, plug domain"/>
    <property type="match status" value="1"/>
</dbReference>
<keyword evidence="6 13" id="KW-0812">Transmembrane</keyword>
<dbReference type="InterPro" id="IPR011276">
    <property type="entry name" value="TonB_haem/Hb_rcpt"/>
</dbReference>
<gene>
    <name evidence="19" type="ORF">OSH07_13615</name>
</gene>
<dbReference type="PROSITE" id="PS52016">
    <property type="entry name" value="TONB_DEPENDENT_REC_3"/>
    <property type="match status" value="1"/>
</dbReference>
<dbReference type="PANTHER" id="PTHR30069">
    <property type="entry name" value="TONB-DEPENDENT OUTER MEMBRANE RECEPTOR"/>
    <property type="match status" value="1"/>
</dbReference>
<evidence type="ECO:0000256" key="10">
    <source>
        <dbReference type="ARBA" id="ARBA00023136"/>
    </source>
</evidence>
<evidence type="ECO:0000259" key="18">
    <source>
        <dbReference type="SMART" id="SM00965"/>
    </source>
</evidence>
<dbReference type="Gene3D" id="2.40.170.20">
    <property type="entry name" value="TonB-dependent receptor, beta-barrel domain"/>
    <property type="match status" value="1"/>
</dbReference>
<dbReference type="SMART" id="SM00965">
    <property type="entry name" value="STN"/>
    <property type="match status" value="1"/>
</dbReference>
<feature type="region of interest" description="Disordered" evidence="16">
    <location>
        <begin position="365"/>
        <end position="384"/>
    </location>
</feature>
<keyword evidence="9 15" id="KW-0798">TonB box</keyword>
<feature type="signal peptide" evidence="17">
    <location>
        <begin position="1"/>
        <end position="41"/>
    </location>
</feature>
<evidence type="ECO:0000256" key="14">
    <source>
        <dbReference type="PROSITE-ProRule" id="PRU10144"/>
    </source>
</evidence>
<proteinExistence type="inferred from homology"/>
<dbReference type="InterPro" id="IPR037066">
    <property type="entry name" value="Plug_dom_sf"/>
</dbReference>
<dbReference type="NCBIfam" id="TIGR01785">
    <property type="entry name" value="TonB-hemin"/>
    <property type="match status" value="1"/>
</dbReference>
<evidence type="ECO:0000256" key="16">
    <source>
        <dbReference type="SAM" id="MobiDB-lite"/>
    </source>
</evidence>
<feature type="domain" description="Secretin/TonB short N-terminal" evidence="18">
    <location>
        <begin position="81"/>
        <end position="132"/>
    </location>
</feature>
<dbReference type="EMBL" id="JAPKNK010000005">
    <property type="protein sequence ID" value="MCX5570238.1"/>
    <property type="molecule type" value="Genomic_DNA"/>
</dbReference>
<keyword evidence="11 19" id="KW-0675">Receptor</keyword>
<accession>A0A9X3E641</accession>
<feature type="chain" id="PRO_5040803447" evidence="17">
    <location>
        <begin position="42"/>
        <end position="870"/>
    </location>
</feature>
<keyword evidence="4 13" id="KW-1134">Transmembrane beta strand</keyword>
<evidence type="ECO:0000256" key="3">
    <source>
        <dbReference type="ARBA" id="ARBA00022448"/>
    </source>
</evidence>
<evidence type="ECO:0000313" key="20">
    <source>
        <dbReference type="Proteomes" id="UP001144805"/>
    </source>
</evidence>
<keyword evidence="12 13" id="KW-0998">Cell outer membrane</keyword>
<feature type="short sequence motif" description="TonB C-terminal box" evidence="14">
    <location>
        <begin position="853"/>
        <end position="870"/>
    </location>
</feature>
<evidence type="ECO:0000313" key="19">
    <source>
        <dbReference type="EMBL" id="MCX5570238.1"/>
    </source>
</evidence>
<evidence type="ECO:0000256" key="1">
    <source>
        <dbReference type="ARBA" id="ARBA00004571"/>
    </source>
</evidence>
<keyword evidence="10 13" id="KW-0472">Membrane</keyword>